<organism evidence="1 2">
    <name type="scientific">Georhizobium profundi</name>
    <dbReference type="NCBI Taxonomy" id="2341112"/>
    <lineage>
        <taxon>Bacteria</taxon>
        <taxon>Pseudomonadati</taxon>
        <taxon>Pseudomonadota</taxon>
        <taxon>Alphaproteobacteria</taxon>
        <taxon>Hyphomicrobiales</taxon>
        <taxon>Rhizobiaceae</taxon>
        <taxon>Georhizobium</taxon>
    </lineage>
</organism>
<name>A0A3Q8XS05_9HYPH</name>
<dbReference type="AlphaFoldDB" id="A0A3Q8XS05"/>
<keyword evidence="2" id="KW-1185">Reference proteome</keyword>
<dbReference type="InterPro" id="IPR011855">
    <property type="entry name" value="Phgtail_TP901_1"/>
</dbReference>
<dbReference type="RefSeq" id="WP_126011068.1">
    <property type="nucleotide sequence ID" value="NZ_CP032509.1"/>
</dbReference>
<dbReference type="KEGG" id="abaw:D5400_16965"/>
<evidence type="ECO:0000313" key="1">
    <source>
        <dbReference type="EMBL" id="AZN72741.1"/>
    </source>
</evidence>
<sequence length="150" mass="15933">MSQPTTTKGGRFRVLLGAGSAPIVYAAPCGFLSKSLTMTKGLEDVQLPDCEDPDKVPWLGRDATSLGMTISGEGVLASESVETWLDAWESTDSVPVKVEIEFPAKTITWTGFMQVATLTTGHPTAQGRVTNQVEMSSDGEMVRTVTPAAP</sequence>
<dbReference type="EMBL" id="CP032509">
    <property type="protein sequence ID" value="AZN72741.1"/>
    <property type="molecule type" value="Genomic_DNA"/>
</dbReference>
<dbReference type="OrthoDB" id="7375409at2"/>
<evidence type="ECO:0000313" key="2">
    <source>
        <dbReference type="Proteomes" id="UP000268192"/>
    </source>
</evidence>
<protein>
    <recommendedName>
        <fullName evidence="3">Phage tail protein</fullName>
    </recommendedName>
</protein>
<reference evidence="1 2" key="1">
    <citation type="submission" date="2018-09" db="EMBL/GenBank/DDBJ databases">
        <title>Marinorhizobium profundi gen. nov., sp. nov., isolated from a deep-sea sediment sample from the New Britain Trench and proposal of Marinorhizobiaceae fam. nov. in the order Rhizobiales of the class Alphaproteobacteria.</title>
        <authorList>
            <person name="Cao J."/>
        </authorList>
    </citation>
    <scope>NUCLEOTIDE SEQUENCE [LARGE SCALE GENOMIC DNA]</scope>
    <source>
        <strain evidence="1 2">WS11</strain>
    </source>
</reference>
<evidence type="ECO:0008006" key="3">
    <source>
        <dbReference type="Google" id="ProtNLM"/>
    </source>
</evidence>
<gene>
    <name evidence="1" type="ORF">D5400_16965</name>
</gene>
<accession>A0A3Q8XS05</accession>
<proteinExistence type="predicted"/>
<dbReference type="Proteomes" id="UP000268192">
    <property type="component" value="Chromosome"/>
</dbReference>
<dbReference type="Pfam" id="PF06199">
    <property type="entry name" value="Phage_tail_2"/>
    <property type="match status" value="1"/>
</dbReference>